<accession>D8M3R9</accession>
<evidence type="ECO:0000313" key="5">
    <source>
        <dbReference type="Proteomes" id="UP000008312"/>
    </source>
</evidence>
<protein>
    <recommendedName>
        <fullName evidence="3">Beta-galactosidase galactose-binding domain-containing protein</fullName>
    </recommendedName>
</protein>
<evidence type="ECO:0000256" key="1">
    <source>
        <dbReference type="ARBA" id="ARBA00022801"/>
    </source>
</evidence>
<dbReference type="InterPro" id="IPR008979">
    <property type="entry name" value="Galactose-bd-like_sf"/>
</dbReference>
<gene>
    <name evidence="4" type="ORF">GSBLH_T00006463001</name>
</gene>
<dbReference type="InParanoid" id="D8M3R9"/>
<dbReference type="GO" id="GO:0016798">
    <property type="term" value="F:hydrolase activity, acting on glycosyl bonds"/>
    <property type="evidence" value="ECO:0007669"/>
    <property type="project" value="UniProtKB-KW"/>
</dbReference>
<dbReference type="OrthoDB" id="1657402at2759"/>
<dbReference type="InterPro" id="IPR048913">
    <property type="entry name" value="BetaGal_gal-bd"/>
</dbReference>
<dbReference type="Proteomes" id="UP000008312">
    <property type="component" value="Unassembled WGS sequence"/>
</dbReference>
<dbReference type="RefSeq" id="XP_012896590.1">
    <property type="nucleotide sequence ID" value="XM_013041136.1"/>
</dbReference>
<dbReference type="AlphaFoldDB" id="D8M3R9"/>
<keyword evidence="1" id="KW-0378">Hydrolase</keyword>
<evidence type="ECO:0000313" key="4">
    <source>
        <dbReference type="EMBL" id="CBK22542.2"/>
    </source>
</evidence>
<sequence length="70" mass="7786">MNQGQAYANGHNIGRYWMIKDGNGEYTQGYYHIPKDWLKGEGEENVLVLGETLGASDPSVTICTTEYVSN</sequence>
<dbReference type="SUPFAM" id="SSF49785">
    <property type="entry name" value="Galactose-binding domain-like"/>
    <property type="match status" value="1"/>
</dbReference>
<organism evidence="4">
    <name type="scientific">Blastocystis hominis</name>
    <dbReference type="NCBI Taxonomy" id="12968"/>
    <lineage>
        <taxon>Eukaryota</taxon>
        <taxon>Sar</taxon>
        <taxon>Stramenopiles</taxon>
        <taxon>Bigyra</taxon>
        <taxon>Opalozoa</taxon>
        <taxon>Opalinata</taxon>
        <taxon>Blastocystidae</taxon>
        <taxon>Blastocystis</taxon>
    </lineage>
</organism>
<feature type="domain" description="Beta-galactosidase galactose-binding" evidence="3">
    <location>
        <begin position="1"/>
        <end position="40"/>
    </location>
</feature>
<dbReference type="EMBL" id="FN668650">
    <property type="protein sequence ID" value="CBK22542.2"/>
    <property type="molecule type" value="Genomic_DNA"/>
</dbReference>
<name>D8M3R9_BLAHO</name>
<reference evidence="4" key="1">
    <citation type="submission" date="2010-02" db="EMBL/GenBank/DDBJ databases">
        <title>Sequencing and annotation of the Blastocystis hominis genome.</title>
        <authorList>
            <person name="Wincker P."/>
        </authorList>
    </citation>
    <scope>NUCLEOTIDE SEQUENCE</scope>
    <source>
        <strain evidence="4">Singapore isolate B</strain>
    </source>
</reference>
<evidence type="ECO:0000256" key="2">
    <source>
        <dbReference type="ARBA" id="ARBA00023295"/>
    </source>
</evidence>
<keyword evidence="2" id="KW-0326">Glycosidase</keyword>
<dbReference type="GeneID" id="24922587"/>
<keyword evidence="5" id="KW-1185">Reference proteome</keyword>
<dbReference type="Gene3D" id="2.60.120.260">
    <property type="entry name" value="Galactose-binding domain-like"/>
    <property type="match status" value="1"/>
</dbReference>
<evidence type="ECO:0000259" key="3">
    <source>
        <dbReference type="Pfam" id="PF21467"/>
    </source>
</evidence>
<proteinExistence type="predicted"/>
<dbReference type="Pfam" id="PF21467">
    <property type="entry name" value="BetaGal_gal-bd"/>
    <property type="match status" value="1"/>
</dbReference>